<sequence>MACSGLRGCASGAQCPTLLRPRLQPPLCRPPRGRPAASLLPRSPAAAPHPAAPRRAAPRTAAAAAPPPAAGLSSLDGYEREPSELQKLIDAIPYRKLCLWGLVGLFLWPLHDFFGVMEAVERAVLLSTSNDITRAAVEAGHDWTAERSTQLGLAVSGMLKGYTTTAASIISGALKSVTRFTIQVFVALILGFFMLWDLPKISRGVASLKQSRLAPIYEEVAPVLGVFGKLFGKALEAQARIAVVNTALTALGMWALAIPGVGLLSLFVFVCSFIPIAGVIISTSPIAFVALTEYGFMKLALVLLMVTGVHFVEAYALNPAIYSAHLKLHPLLVLCALVVAEHSLGVWGLLLAVPLTVFALDYLIRYPDSSVTEVGVKELEKVMRADEHEEERLPGMHQPI</sequence>
<keyword evidence="4 7" id="KW-1133">Transmembrane helix</keyword>
<dbReference type="AlphaFoldDB" id="A0A2V0PFT7"/>
<accession>A0A2V0PFT7</accession>
<feature type="transmembrane region" description="Helical" evidence="7">
    <location>
        <begin position="180"/>
        <end position="198"/>
    </location>
</feature>
<evidence type="ECO:0008006" key="10">
    <source>
        <dbReference type="Google" id="ProtNLM"/>
    </source>
</evidence>
<keyword evidence="9" id="KW-1185">Reference proteome</keyword>
<dbReference type="InterPro" id="IPR002549">
    <property type="entry name" value="AI-2E-like"/>
</dbReference>
<feature type="transmembrane region" description="Helical" evidence="7">
    <location>
        <begin position="263"/>
        <end position="292"/>
    </location>
</feature>
<evidence type="ECO:0000256" key="3">
    <source>
        <dbReference type="ARBA" id="ARBA00022692"/>
    </source>
</evidence>
<proteinExistence type="inferred from homology"/>
<dbReference type="Pfam" id="PF01594">
    <property type="entry name" value="AI-2E_transport"/>
    <property type="match status" value="1"/>
</dbReference>
<feature type="transmembrane region" description="Helical" evidence="7">
    <location>
        <begin position="239"/>
        <end position="257"/>
    </location>
</feature>
<name>A0A2V0PFT7_9CHLO</name>
<dbReference type="PANTHER" id="PTHR21716:SF62">
    <property type="entry name" value="TRANSPORT PROTEIN YDBI-RELATED"/>
    <property type="match status" value="1"/>
</dbReference>
<dbReference type="OrthoDB" id="531865at2759"/>
<dbReference type="Proteomes" id="UP000247498">
    <property type="component" value="Unassembled WGS sequence"/>
</dbReference>
<evidence type="ECO:0000313" key="9">
    <source>
        <dbReference type="Proteomes" id="UP000247498"/>
    </source>
</evidence>
<comment type="subcellular location">
    <subcellularLocation>
        <location evidence="1">Membrane</location>
        <topology evidence="1">Multi-pass membrane protein</topology>
    </subcellularLocation>
</comment>
<feature type="transmembrane region" description="Helical" evidence="7">
    <location>
        <begin position="344"/>
        <end position="364"/>
    </location>
</feature>
<comment type="similarity">
    <text evidence="2">Belongs to the autoinducer-2 exporter (AI-2E) (TC 2.A.86) family.</text>
</comment>
<dbReference type="PANTHER" id="PTHR21716">
    <property type="entry name" value="TRANSMEMBRANE PROTEIN"/>
    <property type="match status" value="1"/>
</dbReference>
<gene>
    <name evidence="8" type="ORF">Rsub_10464</name>
</gene>
<evidence type="ECO:0000256" key="7">
    <source>
        <dbReference type="SAM" id="Phobius"/>
    </source>
</evidence>
<dbReference type="EMBL" id="BDRX01000124">
    <property type="protein sequence ID" value="GBF98399.1"/>
    <property type="molecule type" value="Genomic_DNA"/>
</dbReference>
<evidence type="ECO:0000256" key="5">
    <source>
        <dbReference type="ARBA" id="ARBA00023136"/>
    </source>
</evidence>
<protein>
    <recommendedName>
        <fullName evidence="10">AI-2E family transporter</fullName>
    </recommendedName>
</protein>
<keyword evidence="3 7" id="KW-0812">Transmembrane</keyword>
<evidence type="ECO:0000313" key="8">
    <source>
        <dbReference type="EMBL" id="GBF98399.1"/>
    </source>
</evidence>
<comment type="caution">
    <text evidence="8">The sequence shown here is derived from an EMBL/GenBank/DDBJ whole genome shotgun (WGS) entry which is preliminary data.</text>
</comment>
<organism evidence="8 9">
    <name type="scientific">Raphidocelis subcapitata</name>
    <dbReference type="NCBI Taxonomy" id="307507"/>
    <lineage>
        <taxon>Eukaryota</taxon>
        <taxon>Viridiplantae</taxon>
        <taxon>Chlorophyta</taxon>
        <taxon>core chlorophytes</taxon>
        <taxon>Chlorophyceae</taxon>
        <taxon>CS clade</taxon>
        <taxon>Sphaeropleales</taxon>
        <taxon>Selenastraceae</taxon>
        <taxon>Raphidocelis</taxon>
    </lineage>
</organism>
<dbReference type="InParanoid" id="A0A2V0PFT7"/>
<reference evidence="8 9" key="1">
    <citation type="journal article" date="2018" name="Sci. Rep.">
        <title>Raphidocelis subcapitata (=Pseudokirchneriella subcapitata) provides an insight into genome evolution and environmental adaptations in the Sphaeropleales.</title>
        <authorList>
            <person name="Suzuki S."/>
            <person name="Yamaguchi H."/>
            <person name="Nakajima N."/>
            <person name="Kawachi M."/>
        </authorList>
    </citation>
    <scope>NUCLEOTIDE SEQUENCE [LARGE SCALE GENOMIC DNA]</scope>
    <source>
        <strain evidence="8 9">NIES-35</strain>
    </source>
</reference>
<dbReference type="GO" id="GO:0055085">
    <property type="term" value="P:transmembrane transport"/>
    <property type="evidence" value="ECO:0007669"/>
    <property type="project" value="TreeGrafter"/>
</dbReference>
<feature type="compositionally biased region" description="Low complexity" evidence="6">
    <location>
        <begin position="34"/>
        <end position="75"/>
    </location>
</feature>
<feature type="transmembrane region" description="Helical" evidence="7">
    <location>
        <begin position="299"/>
        <end position="324"/>
    </location>
</feature>
<evidence type="ECO:0000256" key="2">
    <source>
        <dbReference type="ARBA" id="ARBA00009773"/>
    </source>
</evidence>
<keyword evidence="5 7" id="KW-0472">Membrane</keyword>
<feature type="region of interest" description="Disordered" evidence="6">
    <location>
        <begin position="16"/>
        <end position="76"/>
    </location>
</feature>
<evidence type="ECO:0000256" key="1">
    <source>
        <dbReference type="ARBA" id="ARBA00004141"/>
    </source>
</evidence>
<evidence type="ECO:0000256" key="4">
    <source>
        <dbReference type="ARBA" id="ARBA00022989"/>
    </source>
</evidence>
<dbReference type="GO" id="GO:0016020">
    <property type="term" value="C:membrane"/>
    <property type="evidence" value="ECO:0007669"/>
    <property type="project" value="UniProtKB-SubCell"/>
</dbReference>
<dbReference type="STRING" id="307507.A0A2V0PFT7"/>
<evidence type="ECO:0000256" key="6">
    <source>
        <dbReference type="SAM" id="MobiDB-lite"/>
    </source>
</evidence>